<evidence type="ECO:0000313" key="1">
    <source>
        <dbReference type="EMBL" id="KAJ4443140.1"/>
    </source>
</evidence>
<organism evidence="1 2">
    <name type="scientific">Periplaneta americana</name>
    <name type="common">American cockroach</name>
    <name type="synonym">Blatta americana</name>
    <dbReference type="NCBI Taxonomy" id="6978"/>
    <lineage>
        <taxon>Eukaryota</taxon>
        <taxon>Metazoa</taxon>
        <taxon>Ecdysozoa</taxon>
        <taxon>Arthropoda</taxon>
        <taxon>Hexapoda</taxon>
        <taxon>Insecta</taxon>
        <taxon>Pterygota</taxon>
        <taxon>Neoptera</taxon>
        <taxon>Polyneoptera</taxon>
        <taxon>Dictyoptera</taxon>
        <taxon>Blattodea</taxon>
        <taxon>Blattoidea</taxon>
        <taxon>Blattidae</taxon>
        <taxon>Blattinae</taxon>
        <taxon>Periplaneta</taxon>
    </lineage>
</organism>
<gene>
    <name evidence="1" type="ORF">ANN_04790</name>
</gene>
<name>A0ABQ8T9D8_PERAM</name>
<sequence>MVKYSRWNNTLRAVLWPNILQTLEWEAFAVPQRAMRRVSESNSEPSGPGSGRVAWVNEYVDEYKVLSKSVQNEFLERSPEDNPNDQVIISNSEDNLQRGLYTLNKISDFGMEISAQKSRVMAFLGQDPIRTQPIAFRNGQQKRVGETVMRHNHSDGQ</sequence>
<dbReference type="EMBL" id="JAJSOF020000013">
    <property type="protein sequence ID" value="KAJ4443140.1"/>
    <property type="molecule type" value="Genomic_DNA"/>
</dbReference>
<keyword evidence="2" id="KW-1185">Reference proteome</keyword>
<dbReference type="Proteomes" id="UP001148838">
    <property type="component" value="Unassembled WGS sequence"/>
</dbReference>
<accession>A0ABQ8T9D8</accession>
<evidence type="ECO:0008006" key="3">
    <source>
        <dbReference type="Google" id="ProtNLM"/>
    </source>
</evidence>
<reference evidence="1 2" key="1">
    <citation type="journal article" date="2022" name="Allergy">
        <title>Genome assembly and annotation of Periplaneta americana reveal a comprehensive cockroach allergen profile.</title>
        <authorList>
            <person name="Wang L."/>
            <person name="Xiong Q."/>
            <person name="Saelim N."/>
            <person name="Wang L."/>
            <person name="Nong W."/>
            <person name="Wan A.T."/>
            <person name="Shi M."/>
            <person name="Liu X."/>
            <person name="Cao Q."/>
            <person name="Hui J.H.L."/>
            <person name="Sookrung N."/>
            <person name="Leung T.F."/>
            <person name="Tungtrongchitr A."/>
            <person name="Tsui S.K.W."/>
        </authorList>
    </citation>
    <scope>NUCLEOTIDE SEQUENCE [LARGE SCALE GENOMIC DNA]</scope>
    <source>
        <strain evidence="1">PWHHKU_190912</strain>
    </source>
</reference>
<proteinExistence type="predicted"/>
<comment type="caution">
    <text evidence="1">The sequence shown here is derived from an EMBL/GenBank/DDBJ whole genome shotgun (WGS) entry which is preliminary data.</text>
</comment>
<protein>
    <recommendedName>
        <fullName evidence="3">Reverse transcriptase</fullName>
    </recommendedName>
</protein>
<evidence type="ECO:0000313" key="2">
    <source>
        <dbReference type="Proteomes" id="UP001148838"/>
    </source>
</evidence>